<comment type="caution">
    <text evidence="7">The sequence shown here is derived from an EMBL/GenBank/DDBJ whole genome shotgun (WGS) entry which is preliminary data.</text>
</comment>
<dbReference type="PANTHER" id="PTHR47660">
    <property type="entry name" value="TRANSCRIPTION FACTOR WITH C2H2 AND ZN(2)-CYS(6) DNA BINDING DOMAIN (EUROFUNG)-RELATED-RELATED"/>
    <property type="match status" value="1"/>
</dbReference>
<organism evidence="7 8">
    <name type="scientific">Lachnellula hyalina</name>
    <dbReference type="NCBI Taxonomy" id="1316788"/>
    <lineage>
        <taxon>Eukaryota</taxon>
        <taxon>Fungi</taxon>
        <taxon>Dikarya</taxon>
        <taxon>Ascomycota</taxon>
        <taxon>Pezizomycotina</taxon>
        <taxon>Leotiomycetes</taxon>
        <taxon>Helotiales</taxon>
        <taxon>Lachnaceae</taxon>
        <taxon>Lachnellula</taxon>
    </lineage>
</organism>
<protein>
    <recommendedName>
        <fullName evidence="9">Transcription factor domain-containing protein</fullName>
    </recommendedName>
</protein>
<sequence>MLRRAGAFAAPRQPSHFMPERNDPDAVLASKWSKWTERESYKRQELVLHLFIHDTDASIALQKPPLITFTEIKFDLPASRDLWLAKSATSWRDLYLKSQPPTAPPPSLMEAMHSPESLVQHTPQIDIQLTTLTLLHGFWGQIHSLLDSKKFYPSHKATHRLCLLTSHTELYRDLVSFSSFISPASHRTILISHLLMMILHAPPEDLQRFAGKSGEDEARKT</sequence>
<dbReference type="AlphaFoldDB" id="A0A8H8QVQ8"/>
<accession>A0A8H8QVQ8</accession>
<dbReference type="GO" id="GO:0003677">
    <property type="term" value="F:DNA binding"/>
    <property type="evidence" value="ECO:0007669"/>
    <property type="project" value="InterPro"/>
</dbReference>
<reference evidence="7 8" key="1">
    <citation type="submission" date="2018-05" db="EMBL/GenBank/DDBJ databases">
        <title>Genome sequencing and assembly of the regulated plant pathogen Lachnellula willkommii and related sister species for the development of diagnostic species identification markers.</title>
        <authorList>
            <person name="Giroux E."/>
            <person name="Bilodeau G."/>
        </authorList>
    </citation>
    <scope>NUCLEOTIDE SEQUENCE [LARGE SCALE GENOMIC DNA]</scope>
    <source>
        <strain evidence="7 8">CBS 185.66</strain>
    </source>
</reference>
<evidence type="ECO:0000256" key="3">
    <source>
        <dbReference type="ARBA" id="ARBA00023015"/>
    </source>
</evidence>
<keyword evidence="8" id="KW-1185">Reference proteome</keyword>
<keyword evidence="3" id="KW-0805">Transcription regulation</keyword>
<evidence type="ECO:0008006" key="9">
    <source>
        <dbReference type="Google" id="ProtNLM"/>
    </source>
</evidence>
<dbReference type="GeneID" id="41988538"/>
<evidence type="ECO:0000313" key="7">
    <source>
        <dbReference type="EMBL" id="TVY22575.1"/>
    </source>
</evidence>
<evidence type="ECO:0000256" key="5">
    <source>
        <dbReference type="ARBA" id="ARBA00023242"/>
    </source>
</evidence>
<evidence type="ECO:0000256" key="2">
    <source>
        <dbReference type="ARBA" id="ARBA00022833"/>
    </source>
</evidence>
<evidence type="ECO:0000256" key="1">
    <source>
        <dbReference type="ARBA" id="ARBA00022723"/>
    </source>
</evidence>
<gene>
    <name evidence="7" type="ORF">LHYA1_G008340</name>
</gene>
<evidence type="ECO:0000313" key="8">
    <source>
        <dbReference type="Proteomes" id="UP000431533"/>
    </source>
</evidence>
<dbReference type="GO" id="GO:0008270">
    <property type="term" value="F:zinc ion binding"/>
    <property type="evidence" value="ECO:0007669"/>
    <property type="project" value="InterPro"/>
</dbReference>
<proteinExistence type="predicted"/>
<keyword evidence="4" id="KW-0804">Transcription</keyword>
<dbReference type="EMBL" id="QGMH01000252">
    <property type="protein sequence ID" value="TVY22575.1"/>
    <property type="molecule type" value="Genomic_DNA"/>
</dbReference>
<dbReference type="PANTHER" id="PTHR47660:SF2">
    <property type="entry name" value="TRANSCRIPTION FACTOR WITH C2H2 AND ZN(2)-CYS(6) DNA BINDING DOMAIN (EUROFUNG)"/>
    <property type="match status" value="1"/>
</dbReference>
<dbReference type="Proteomes" id="UP000431533">
    <property type="component" value="Unassembled WGS sequence"/>
</dbReference>
<evidence type="ECO:0000256" key="4">
    <source>
        <dbReference type="ARBA" id="ARBA00023163"/>
    </source>
</evidence>
<feature type="region of interest" description="Disordered" evidence="6">
    <location>
        <begin position="1"/>
        <end position="22"/>
    </location>
</feature>
<name>A0A8H8QVQ8_9HELO</name>
<keyword evidence="2" id="KW-0862">Zinc</keyword>
<dbReference type="RefSeq" id="XP_031001363.1">
    <property type="nucleotide sequence ID" value="XM_031153260.1"/>
</dbReference>
<evidence type="ECO:0000256" key="6">
    <source>
        <dbReference type="SAM" id="MobiDB-lite"/>
    </source>
</evidence>
<dbReference type="GO" id="GO:0006351">
    <property type="term" value="P:DNA-templated transcription"/>
    <property type="evidence" value="ECO:0007669"/>
    <property type="project" value="InterPro"/>
</dbReference>
<keyword evidence="1" id="KW-0479">Metal-binding</keyword>
<keyword evidence="5" id="KW-0539">Nucleus</keyword>
<dbReference type="OrthoDB" id="40579at2759"/>
<feature type="non-terminal residue" evidence="7">
    <location>
        <position position="221"/>
    </location>
</feature>